<gene>
    <name evidence="1" type="ordered locus">Fbal_0353</name>
</gene>
<organism evidence="1 2">
    <name type="scientific">Ferrimonas balearica (strain DSM 9799 / CCM 4581 / KCTC 23876 / PAT)</name>
    <dbReference type="NCBI Taxonomy" id="550540"/>
    <lineage>
        <taxon>Bacteria</taxon>
        <taxon>Pseudomonadati</taxon>
        <taxon>Pseudomonadota</taxon>
        <taxon>Gammaproteobacteria</taxon>
        <taxon>Alteromonadales</taxon>
        <taxon>Ferrimonadaceae</taxon>
        <taxon>Ferrimonas</taxon>
    </lineage>
</organism>
<dbReference type="InterPro" id="IPR007922">
    <property type="entry name" value="DciA-like"/>
</dbReference>
<evidence type="ECO:0000313" key="2">
    <source>
        <dbReference type="Proteomes" id="UP000006683"/>
    </source>
</evidence>
<dbReference type="Pfam" id="PF05258">
    <property type="entry name" value="DciA"/>
    <property type="match status" value="1"/>
</dbReference>
<dbReference type="STRING" id="550540.Fbal_0353"/>
<dbReference type="HOGENOM" id="CLU_114104_1_1_6"/>
<dbReference type="AlphaFoldDB" id="E1SN68"/>
<dbReference type="Proteomes" id="UP000006683">
    <property type="component" value="Chromosome"/>
</dbReference>
<name>E1SN68_FERBD</name>
<reference evidence="1 2" key="1">
    <citation type="journal article" date="2010" name="Stand. Genomic Sci.">
        <title>Complete genome sequence of Ferrimonas balearica type strain (PAT).</title>
        <authorList>
            <person name="Nolan M."/>
            <person name="Sikorski J."/>
            <person name="Davenport K."/>
            <person name="Lucas S."/>
            <person name="Glavina Del Rio T."/>
            <person name="Tice H."/>
            <person name="Cheng J."/>
            <person name="Goodwin L."/>
            <person name="Pitluck S."/>
            <person name="Liolios K."/>
            <person name="Ivanova N."/>
            <person name="Mavromatis K."/>
            <person name="Ovchinnikova G."/>
            <person name="Pati A."/>
            <person name="Chen A."/>
            <person name="Palaniappan K."/>
            <person name="Land M."/>
            <person name="Hauser L."/>
            <person name="Chang Y."/>
            <person name="Jeffries C."/>
            <person name="Tapia R."/>
            <person name="Brettin T."/>
            <person name="Detter J."/>
            <person name="Han C."/>
            <person name="Yasawong M."/>
            <person name="Rohde M."/>
            <person name="Tindall B."/>
            <person name="Goker M."/>
            <person name="Woyke T."/>
            <person name="Bristow J."/>
            <person name="Eisen J."/>
            <person name="Markowitz V."/>
            <person name="Hugenholtz P."/>
            <person name="Kyrpides N."/>
            <person name="Klenk H."/>
            <person name="Lapidus A."/>
        </authorList>
    </citation>
    <scope>NUCLEOTIDE SEQUENCE [LARGE SCALE GENOMIC DNA]</scope>
    <source>
        <strain evidence="2">DSM 9799 / CCM 4581 / KCTC 23876 / PAT</strain>
    </source>
</reference>
<keyword evidence="2" id="KW-1185">Reference proteome</keyword>
<proteinExistence type="predicted"/>
<accession>E1SN68</accession>
<dbReference type="eggNOG" id="COG4701">
    <property type="taxonomic scope" value="Bacteria"/>
</dbReference>
<sequence length="143" mass="15620">MLMGQRFAQIQDKSGTLAQLHQHLLAALDPAVRPHCAVSNLRGGVLVIGVSSAAWATRLQYQRLELLSELRGKGFPMLTSIEFKVNPQLSRLQAEKPTNTNRLSDKASEHLQQLAENIGGELGEKLKRLAAQAGRPDKGSKSD</sequence>
<dbReference type="KEGG" id="fbl:Fbal_0353"/>
<evidence type="ECO:0000313" key="1">
    <source>
        <dbReference type="EMBL" id="ADN74567.1"/>
    </source>
</evidence>
<evidence type="ECO:0008006" key="3">
    <source>
        <dbReference type="Google" id="ProtNLM"/>
    </source>
</evidence>
<protein>
    <recommendedName>
        <fullName evidence="3">DUF721 domain-containing protein</fullName>
    </recommendedName>
</protein>
<dbReference type="EMBL" id="CP002209">
    <property type="protein sequence ID" value="ADN74567.1"/>
    <property type="molecule type" value="Genomic_DNA"/>
</dbReference>